<sequence length="75" mass="7997">MSVGPQLVSEPAWFKSSYSGGNATECVEAAVVPFGVLIRDSKRPGYPHLTVSAPPWGEFLASLDLPLPFPGEPKL</sequence>
<reference evidence="2 3" key="1">
    <citation type="submission" date="2015-10" db="EMBL/GenBank/DDBJ databases">
        <title>Draft genome sequence of Streptomyces pseudovenezuelae DSM 40212, type strain for the species Streptomyces pseudovenezuelae.</title>
        <authorList>
            <person name="Ruckert C."/>
            <person name="Winkler A."/>
            <person name="Kalinowski J."/>
            <person name="Kampfer P."/>
            <person name="Glaeser S."/>
        </authorList>
    </citation>
    <scope>NUCLEOTIDE SEQUENCE [LARGE SCALE GENOMIC DNA]</scope>
    <source>
        <strain evidence="2 3">DSM 40212</strain>
    </source>
</reference>
<evidence type="ECO:0000313" key="3">
    <source>
        <dbReference type="Proteomes" id="UP000053039"/>
    </source>
</evidence>
<dbReference type="Pfam" id="PF04149">
    <property type="entry name" value="DUF397"/>
    <property type="match status" value="1"/>
</dbReference>
<dbReference type="AlphaFoldDB" id="A0A101NBZ2"/>
<protein>
    <submittedName>
        <fullName evidence="2">Toxin-antitoxin system, toxin component</fullName>
    </submittedName>
</protein>
<dbReference type="OrthoDB" id="4323652at2"/>
<dbReference type="RefSeq" id="WP_051832027.1">
    <property type="nucleotide sequence ID" value="NZ_JBEYZI010000052.1"/>
</dbReference>
<organism evidence="2 3">
    <name type="scientific">Streptomyces pseudovenezuelae</name>
    <dbReference type="NCBI Taxonomy" id="67350"/>
    <lineage>
        <taxon>Bacteria</taxon>
        <taxon>Bacillati</taxon>
        <taxon>Actinomycetota</taxon>
        <taxon>Actinomycetes</taxon>
        <taxon>Kitasatosporales</taxon>
        <taxon>Streptomycetaceae</taxon>
        <taxon>Streptomyces</taxon>
        <taxon>Streptomyces aurantiacus group</taxon>
    </lineage>
</organism>
<comment type="caution">
    <text evidence="2">The sequence shown here is derived from an EMBL/GenBank/DDBJ whole genome shotgun (WGS) entry which is preliminary data.</text>
</comment>
<feature type="domain" description="DUF397" evidence="1">
    <location>
        <begin position="12"/>
        <end position="63"/>
    </location>
</feature>
<name>A0A101NBZ2_9ACTN</name>
<proteinExistence type="predicted"/>
<accession>A0A101NBZ2</accession>
<dbReference type="EMBL" id="LMWM01000003">
    <property type="protein sequence ID" value="KUM90371.1"/>
    <property type="molecule type" value="Genomic_DNA"/>
</dbReference>
<gene>
    <name evidence="2" type="ORF">AQI94_00740</name>
</gene>
<dbReference type="Proteomes" id="UP000053039">
    <property type="component" value="Unassembled WGS sequence"/>
</dbReference>
<evidence type="ECO:0000259" key="1">
    <source>
        <dbReference type="Pfam" id="PF04149"/>
    </source>
</evidence>
<dbReference type="InterPro" id="IPR007278">
    <property type="entry name" value="DUF397"/>
</dbReference>
<evidence type="ECO:0000313" key="2">
    <source>
        <dbReference type="EMBL" id="KUM90371.1"/>
    </source>
</evidence>